<evidence type="ECO:0000313" key="5">
    <source>
        <dbReference type="Proteomes" id="UP000199312"/>
    </source>
</evidence>
<sequence length="264" mass="29844">MIIMTKETIIQKIISNKNKPHLDFSLKDKTEKFTTNLFYTLFDANTCVAKNIEQLEIDFKEIYNLACIINNEKCTEIWGKFLLKLPEILENLNLDAQELVNNDPASNNIEEVYLAYPGFYAIAIYRFSHELFKLDTPVIPRLMSEYAHSKTGTDIHPGATIGKYFFIDHATGTVIGETCVIKDHVKIYQGVTLGALQVEKSMKNTKRHPTVEDNVTIYANATILGGNTVIGKNSIIGGNVWITESIPENSLVYHKPETKLKTKI</sequence>
<accession>A0A1I6QLE0</accession>
<gene>
    <name evidence="4" type="ORF">SAMN04488006_1891</name>
</gene>
<dbReference type="AlphaFoldDB" id="A0A1I6QLE0"/>
<dbReference type="InterPro" id="IPR045304">
    <property type="entry name" value="LbH_SAT"/>
</dbReference>
<dbReference type="InterPro" id="IPR042122">
    <property type="entry name" value="Ser_AcTrfase_N_sf"/>
</dbReference>
<dbReference type="InterPro" id="IPR011004">
    <property type="entry name" value="Trimer_LpxA-like_sf"/>
</dbReference>
<evidence type="ECO:0000256" key="3">
    <source>
        <dbReference type="ARBA" id="ARBA00023315"/>
    </source>
</evidence>
<evidence type="ECO:0000256" key="2">
    <source>
        <dbReference type="ARBA" id="ARBA00022679"/>
    </source>
</evidence>
<protein>
    <submittedName>
        <fullName evidence="4">Serine O-acetyltransferase</fullName>
    </submittedName>
</protein>
<dbReference type="Gene3D" id="2.160.10.10">
    <property type="entry name" value="Hexapeptide repeat proteins"/>
    <property type="match status" value="1"/>
</dbReference>
<reference evidence="5" key="1">
    <citation type="submission" date="2016-10" db="EMBL/GenBank/DDBJ databases">
        <authorList>
            <person name="Varghese N."/>
            <person name="Submissions S."/>
        </authorList>
    </citation>
    <scope>NUCLEOTIDE SEQUENCE [LARGE SCALE GENOMIC DNA]</scope>
    <source>
        <strain evidence="5">DSM 24450</strain>
    </source>
</reference>
<dbReference type="SUPFAM" id="SSF51161">
    <property type="entry name" value="Trimeric LpxA-like enzymes"/>
    <property type="match status" value="1"/>
</dbReference>
<keyword evidence="5" id="KW-1185">Reference proteome</keyword>
<name>A0A1I6QLE0_9FLAO</name>
<dbReference type="STRING" id="593133.SAMN04488006_1891"/>
<dbReference type="GO" id="GO:0008652">
    <property type="term" value="P:amino acid biosynthetic process"/>
    <property type="evidence" value="ECO:0007669"/>
    <property type="project" value="UniProtKB-KW"/>
</dbReference>
<dbReference type="GO" id="GO:0016746">
    <property type="term" value="F:acyltransferase activity"/>
    <property type="evidence" value="ECO:0007669"/>
    <property type="project" value="UniProtKB-KW"/>
</dbReference>
<dbReference type="EMBL" id="FOZP01000004">
    <property type="protein sequence ID" value="SFS53269.1"/>
    <property type="molecule type" value="Genomic_DNA"/>
</dbReference>
<dbReference type="PANTHER" id="PTHR42811">
    <property type="entry name" value="SERINE ACETYLTRANSFERASE"/>
    <property type="match status" value="1"/>
</dbReference>
<dbReference type="InterPro" id="IPR053376">
    <property type="entry name" value="Serine_acetyltransferase"/>
</dbReference>
<proteinExistence type="predicted"/>
<evidence type="ECO:0000313" key="4">
    <source>
        <dbReference type="EMBL" id="SFS53269.1"/>
    </source>
</evidence>
<keyword evidence="1" id="KW-0028">Amino-acid biosynthesis</keyword>
<keyword evidence="2 4" id="KW-0808">Transferase</keyword>
<dbReference type="CDD" id="cd03354">
    <property type="entry name" value="LbH_SAT"/>
    <property type="match status" value="1"/>
</dbReference>
<organism evidence="4 5">
    <name type="scientific">Lutibacter maritimus</name>
    <dbReference type="NCBI Taxonomy" id="593133"/>
    <lineage>
        <taxon>Bacteria</taxon>
        <taxon>Pseudomonadati</taxon>
        <taxon>Bacteroidota</taxon>
        <taxon>Flavobacteriia</taxon>
        <taxon>Flavobacteriales</taxon>
        <taxon>Flavobacteriaceae</taxon>
        <taxon>Lutibacter</taxon>
    </lineage>
</organism>
<dbReference type="NCBIfam" id="NF041874">
    <property type="entry name" value="EPS_EpsC"/>
    <property type="match status" value="1"/>
</dbReference>
<keyword evidence="3" id="KW-0012">Acyltransferase</keyword>
<evidence type="ECO:0000256" key="1">
    <source>
        <dbReference type="ARBA" id="ARBA00022605"/>
    </source>
</evidence>
<dbReference type="Proteomes" id="UP000199312">
    <property type="component" value="Unassembled WGS sequence"/>
</dbReference>
<dbReference type="Gene3D" id="1.10.3130.10">
    <property type="entry name" value="serine acetyltransferase, domain 1"/>
    <property type="match status" value="1"/>
</dbReference>